<dbReference type="PANTHER" id="PTHR31569">
    <property type="entry name" value="SWIM-TYPE DOMAIN-CONTAINING PROTEIN"/>
    <property type="match status" value="1"/>
</dbReference>
<evidence type="ECO:0000313" key="3">
    <source>
        <dbReference type="Proteomes" id="UP000789759"/>
    </source>
</evidence>
<protein>
    <submittedName>
        <fullName evidence="2">4873_t:CDS:1</fullName>
    </submittedName>
</protein>
<dbReference type="Pfam" id="PF10551">
    <property type="entry name" value="MULE"/>
    <property type="match status" value="1"/>
</dbReference>
<evidence type="ECO:0000313" key="2">
    <source>
        <dbReference type="EMBL" id="CAG8719531.1"/>
    </source>
</evidence>
<evidence type="ECO:0000259" key="1">
    <source>
        <dbReference type="Pfam" id="PF10551"/>
    </source>
</evidence>
<keyword evidence="3" id="KW-1185">Reference proteome</keyword>
<proteinExistence type="predicted"/>
<dbReference type="InterPro" id="IPR052579">
    <property type="entry name" value="Zinc_finger_SWIM"/>
</dbReference>
<dbReference type="PANTHER" id="PTHR31569:SF4">
    <property type="entry name" value="SWIM-TYPE DOMAIN-CONTAINING PROTEIN"/>
    <property type="match status" value="1"/>
</dbReference>
<accession>A0A9N9I381</accession>
<sequence length="532" mass="60773">MLPPPPDVYSSADELLRSAQMFANSQGYALVKKRTRKNESDELKNMSLRCDRGGIYNNSLELKEKVCHRQKSTRLIDCPFELYAAQRDGLWHLKVRNISHNYDASQDMSGHPIVHRLTEQQMKSVKAMTIASSQPKAIVTTLQQSDSSVLVTNSDIYNAHARLQQQNLADHTPIQALVDELQNGNFLYEYECDDTGETEEDYKWALTCVLRLFDRVQMPGIVVTDRELALINALSIVFPSSANLLCVWHISKNVLKNCKPLFPKEMNNEESTEWQDFLSRWNDIVESETEKEFNTKWRDFRSTYANKSTAITYLEIPGYHGKKGSIGDLHQIHATISLVVNNQKKELDSMVVTERIHIPVFATNNILYANVKGKVSIFALKKINKQDQRLKNAIAQNSLPTCTGSFTKTMGLSCAYTIELFKDNQSFTLDDIYKHWWIPEHLQQRYQEWPESRQLKAREKLKNIIDTQPIILQNPNVVHAKGHSLGTPNQQTNSTRRDLSGFELVDHKAQHCTLCQQPGHNAHTCLNGNSSV</sequence>
<name>A0A9N9I381_9GLOM</name>
<reference evidence="2" key="1">
    <citation type="submission" date="2021-06" db="EMBL/GenBank/DDBJ databases">
        <authorList>
            <person name="Kallberg Y."/>
            <person name="Tangrot J."/>
            <person name="Rosling A."/>
        </authorList>
    </citation>
    <scope>NUCLEOTIDE SEQUENCE</scope>
    <source>
        <strain evidence="2">FL966</strain>
    </source>
</reference>
<dbReference type="Proteomes" id="UP000789759">
    <property type="component" value="Unassembled WGS sequence"/>
</dbReference>
<comment type="caution">
    <text evidence="2">The sequence shown here is derived from an EMBL/GenBank/DDBJ whole genome shotgun (WGS) entry which is preliminary data.</text>
</comment>
<dbReference type="EMBL" id="CAJVQA010012792">
    <property type="protein sequence ID" value="CAG8719531.1"/>
    <property type="molecule type" value="Genomic_DNA"/>
</dbReference>
<dbReference type="InterPro" id="IPR018289">
    <property type="entry name" value="MULE_transposase_dom"/>
</dbReference>
<gene>
    <name evidence="2" type="ORF">CPELLU_LOCUS12809</name>
</gene>
<dbReference type="OrthoDB" id="4815524at2759"/>
<feature type="domain" description="MULE transposase" evidence="1">
    <location>
        <begin position="196"/>
        <end position="253"/>
    </location>
</feature>
<dbReference type="AlphaFoldDB" id="A0A9N9I381"/>
<organism evidence="2 3">
    <name type="scientific">Cetraspora pellucida</name>
    <dbReference type="NCBI Taxonomy" id="1433469"/>
    <lineage>
        <taxon>Eukaryota</taxon>
        <taxon>Fungi</taxon>
        <taxon>Fungi incertae sedis</taxon>
        <taxon>Mucoromycota</taxon>
        <taxon>Glomeromycotina</taxon>
        <taxon>Glomeromycetes</taxon>
        <taxon>Diversisporales</taxon>
        <taxon>Gigasporaceae</taxon>
        <taxon>Cetraspora</taxon>
    </lineage>
</organism>